<protein>
    <submittedName>
        <fullName evidence="5">DUF4942 domain-containing protein</fullName>
    </submittedName>
</protein>
<feature type="domain" description="DUF4942" evidence="4">
    <location>
        <begin position="99"/>
        <end position="276"/>
    </location>
</feature>
<proteinExistence type="predicted"/>
<dbReference type="SUPFAM" id="SSF53335">
    <property type="entry name" value="S-adenosyl-L-methionine-dependent methyltransferases"/>
    <property type="match status" value="1"/>
</dbReference>
<feature type="region of interest" description="Disordered" evidence="3">
    <location>
        <begin position="323"/>
        <end position="347"/>
    </location>
</feature>
<evidence type="ECO:0000256" key="3">
    <source>
        <dbReference type="SAM" id="MobiDB-lite"/>
    </source>
</evidence>
<dbReference type="Pfam" id="PF13708">
    <property type="entry name" value="DUF4942"/>
    <property type="match status" value="1"/>
</dbReference>
<dbReference type="InterPro" id="IPR029063">
    <property type="entry name" value="SAM-dependent_MTases_sf"/>
</dbReference>
<evidence type="ECO:0000313" key="6">
    <source>
        <dbReference type="Proteomes" id="UP001306592"/>
    </source>
</evidence>
<dbReference type="PRINTS" id="PR00507">
    <property type="entry name" value="N12N6MTFRASE"/>
</dbReference>
<dbReference type="InterPro" id="IPR031339">
    <property type="entry name" value="DUF4942"/>
</dbReference>
<evidence type="ECO:0000259" key="4">
    <source>
        <dbReference type="Pfam" id="PF13708"/>
    </source>
</evidence>
<dbReference type="RefSeq" id="WP_336204215.1">
    <property type="nucleotide sequence ID" value="NZ_JBANEI010000031.1"/>
</dbReference>
<keyword evidence="2" id="KW-0808">Transferase</keyword>
<evidence type="ECO:0000256" key="1">
    <source>
        <dbReference type="ARBA" id="ARBA00022603"/>
    </source>
</evidence>
<dbReference type="PROSITE" id="PS00092">
    <property type="entry name" value="N6_MTASE"/>
    <property type="match status" value="1"/>
</dbReference>
<evidence type="ECO:0000256" key="2">
    <source>
        <dbReference type="ARBA" id="ARBA00022679"/>
    </source>
</evidence>
<feature type="compositionally biased region" description="Basic and acidic residues" evidence="3">
    <location>
        <begin position="323"/>
        <end position="333"/>
    </location>
</feature>
<accession>A0ABU8DLY0</accession>
<keyword evidence="1" id="KW-0489">Methyltransferase</keyword>
<gene>
    <name evidence="5" type="ORF">V8N49_23070</name>
</gene>
<dbReference type="Gene3D" id="3.40.50.150">
    <property type="entry name" value="Vaccinia Virus protein VP39"/>
    <property type="match status" value="1"/>
</dbReference>
<dbReference type="Proteomes" id="UP001306592">
    <property type="component" value="Unassembled WGS sequence"/>
</dbReference>
<keyword evidence="6" id="KW-1185">Reference proteome</keyword>
<dbReference type="EMBL" id="JBANEI010000031">
    <property type="protein sequence ID" value="MEI2684506.1"/>
    <property type="molecule type" value="Genomic_DNA"/>
</dbReference>
<evidence type="ECO:0000313" key="5">
    <source>
        <dbReference type="EMBL" id="MEI2684506.1"/>
    </source>
</evidence>
<dbReference type="InterPro" id="IPR002052">
    <property type="entry name" value="DNA_methylase_N6_adenine_CS"/>
</dbReference>
<comment type="caution">
    <text evidence="5">The sequence shown here is derived from an EMBL/GenBank/DDBJ whole genome shotgun (WGS) entry which is preliminary data.</text>
</comment>
<name>A0ABU8DLY0_ERWAP</name>
<sequence>MQDTLVNVTPDATADRAPINAAGEVISDTFFAPVETDLIDSLLGRYNFLRAKLNDLSVSIRGGDNHEAVGHFLRGNLHGSRGYHVPPVSKLFDLPGALASLNADFWQQALSLTDVYEYMPNDRRNDWNNQIHEMKAPDFEENAVRATLSELLFSRQKFFSERVDGIFSSLSRSHVTNRPEGFSKRMIIECMFDQWGHCNYDRTGYVDDLRKVIAKFMGRDATGLNTTNKILNIARARSGEWVAIDGGALRVKAFLKGTIHLEIHPDMAWRLNDILAFLHPAAIPAEHRQKPRTKAKTFELHTNLLPFSVLSVLGDLQTERTEPVQRNRWEEPRPPVTTNPFNRRFKGYSDENPAVRAEAEKVLLSLGGVKMSINAFTWFEFDYDPTTALEDIQLSGALPEQKTHQFYPTTGEIAAQLLDEADIREGETCLEPSAGMGGLADLMPKAQNTCVEISPLHCRVLEAKGHNVIEADFLAWAPVTDQRFDVVVMNPPYSEGRAVAHLNAAAELVKNGGRLAAILPAGSDRKNLLPGWDCSWSAPIEGMFAGTGVCVVRLMAYKPE</sequence>
<dbReference type="CDD" id="cd02440">
    <property type="entry name" value="AdoMet_MTases"/>
    <property type="match status" value="1"/>
</dbReference>
<reference evidence="5 6" key="1">
    <citation type="submission" date="2024-02" db="EMBL/GenBank/DDBJ databases">
        <title>First report Erwinia aphidicola in onion in Chile.</title>
        <authorList>
            <person name="Valenzuela M."/>
            <person name="Pena M."/>
            <person name="Dutta B."/>
        </authorList>
    </citation>
    <scope>NUCLEOTIDE SEQUENCE [LARGE SCALE GENOMIC DNA]</scope>
    <source>
        <strain evidence="5 6">QCJ3A</strain>
    </source>
</reference>
<organism evidence="5 6">
    <name type="scientific">Erwinia aphidicola</name>
    <dbReference type="NCBI Taxonomy" id="68334"/>
    <lineage>
        <taxon>Bacteria</taxon>
        <taxon>Pseudomonadati</taxon>
        <taxon>Pseudomonadota</taxon>
        <taxon>Gammaproteobacteria</taxon>
        <taxon>Enterobacterales</taxon>
        <taxon>Erwiniaceae</taxon>
        <taxon>Erwinia</taxon>
    </lineage>
</organism>